<dbReference type="RefSeq" id="WP_139571042.1">
    <property type="nucleotide sequence ID" value="NZ_JARBEW010000006.1"/>
</dbReference>
<dbReference type="AlphaFoldDB" id="A0A5C4TJX2"/>
<proteinExistence type="predicted"/>
<organism evidence="2 3">
    <name type="scientific">Fructilactobacillus sanfranciscensis</name>
    <name type="common">Lactobacillus sanfranciscensis</name>
    <dbReference type="NCBI Taxonomy" id="1625"/>
    <lineage>
        <taxon>Bacteria</taxon>
        <taxon>Bacillati</taxon>
        <taxon>Bacillota</taxon>
        <taxon>Bacilli</taxon>
        <taxon>Lactobacillales</taxon>
        <taxon>Lactobacillaceae</taxon>
        <taxon>Fructilactobacillus</taxon>
    </lineage>
</organism>
<dbReference type="Proteomes" id="UP000313312">
    <property type="component" value="Unassembled WGS sequence"/>
</dbReference>
<accession>A0A5C4TJX2</accession>
<evidence type="ECO:0000259" key="1">
    <source>
        <dbReference type="Pfam" id="PF14493"/>
    </source>
</evidence>
<evidence type="ECO:0000313" key="2">
    <source>
        <dbReference type="EMBL" id="TNK90877.1"/>
    </source>
</evidence>
<dbReference type="EMBL" id="QFCR01000003">
    <property type="protein sequence ID" value="TNK90877.1"/>
    <property type="molecule type" value="Genomic_DNA"/>
</dbReference>
<reference evidence="2 3" key="1">
    <citation type="submission" date="2018-05" db="EMBL/GenBank/DDBJ databases">
        <title>Lactobacillus sanfranciscensis Ah4 draft denome sequence.</title>
        <authorList>
            <person name="Zhang G."/>
        </authorList>
    </citation>
    <scope>NUCLEOTIDE SEQUENCE [LARGE SCALE GENOMIC DNA]</scope>
    <source>
        <strain evidence="2 3">Ah4</strain>
    </source>
</reference>
<sequence length="347" mass="41166">MKLNEELALFLLDKHQSRRKRLLENLLVGKKTVATIYWALRYQILGYLGLGRYMEITKLDFTNLEKQKLVIKDENQAYVLTDKGYILRSKILGDNLKFNWQRNFQSFNFMRFKSRLLLFIQVISEYQHNQRKYYPVNVSDSEMNFVKYYFKKIDRESIAFSLKNELLNFFSVINNENLANQLANELVGFQKNGRTLFQLANEFDESLIKVYLSDIDVISQLIDFVVNNQESVIFPLLKGLHQNVVSDSAIMTLNQYLINHDISKVALKRHLKESTIYEHLMEIAIYFPINKFPYSDFINDVQIEELKEQLSDDIDKWNYENLSLKQSLSFFQFRLVEIYLTKVGNDE</sequence>
<comment type="caution">
    <text evidence="2">The sequence shown here is derived from an EMBL/GenBank/DDBJ whole genome shotgun (WGS) entry which is preliminary data.</text>
</comment>
<gene>
    <name evidence="2" type="ORF">DID87_01890</name>
</gene>
<dbReference type="Pfam" id="PF14493">
    <property type="entry name" value="HTH_40"/>
    <property type="match status" value="1"/>
</dbReference>
<feature type="domain" description="Helicase Helix-turn-helix" evidence="1">
    <location>
        <begin position="249"/>
        <end position="336"/>
    </location>
</feature>
<protein>
    <recommendedName>
        <fullName evidence="1">Helicase Helix-turn-helix domain-containing protein</fullName>
    </recommendedName>
</protein>
<dbReference type="InterPro" id="IPR029491">
    <property type="entry name" value="Helicase_HTH"/>
</dbReference>
<evidence type="ECO:0000313" key="3">
    <source>
        <dbReference type="Proteomes" id="UP000313312"/>
    </source>
</evidence>
<name>A0A5C4TJX2_FRUSA</name>